<accession>A0ABW3J678</accession>
<dbReference type="Proteomes" id="UP001597102">
    <property type="component" value="Unassembled WGS sequence"/>
</dbReference>
<protein>
    <submittedName>
        <fullName evidence="2">Uncharacterized protein</fullName>
    </submittedName>
</protein>
<comment type="caution">
    <text evidence="2">The sequence shown here is derived from an EMBL/GenBank/DDBJ whole genome shotgun (WGS) entry which is preliminary data.</text>
</comment>
<proteinExistence type="predicted"/>
<dbReference type="EMBL" id="JBHTJO010000001">
    <property type="protein sequence ID" value="MFD0985630.1"/>
    <property type="molecule type" value="Genomic_DNA"/>
</dbReference>
<keyword evidence="3" id="KW-1185">Reference proteome</keyword>
<organism evidence="2 3">
    <name type="scientific">Methyloligella solikamskensis</name>
    <dbReference type="NCBI Taxonomy" id="1177756"/>
    <lineage>
        <taxon>Bacteria</taxon>
        <taxon>Pseudomonadati</taxon>
        <taxon>Pseudomonadota</taxon>
        <taxon>Alphaproteobacteria</taxon>
        <taxon>Hyphomicrobiales</taxon>
        <taxon>Hyphomicrobiaceae</taxon>
        <taxon>Methyloligella</taxon>
    </lineage>
</organism>
<sequence length="74" mass="8368">MSANRINQELGPDTVTGPNSDVSKDKSDSIWPMIAAIDYLMVEMKDMSPMSAHFLRMARQNLLDEFFAKKTSDK</sequence>
<name>A0ABW3J678_9HYPH</name>
<gene>
    <name evidence="2" type="ORF">ACFQ2F_00780</name>
</gene>
<dbReference type="RefSeq" id="WP_379084268.1">
    <property type="nucleotide sequence ID" value="NZ_JBHTJO010000001.1"/>
</dbReference>
<evidence type="ECO:0000256" key="1">
    <source>
        <dbReference type="SAM" id="MobiDB-lite"/>
    </source>
</evidence>
<evidence type="ECO:0000313" key="2">
    <source>
        <dbReference type="EMBL" id="MFD0985630.1"/>
    </source>
</evidence>
<evidence type="ECO:0000313" key="3">
    <source>
        <dbReference type="Proteomes" id="UP001597102"/>
    </source>
</evidence>
<feature type="region of interest" description="Disordered" evidence="1">
    <location>
        <begin position="1"/>
        <end position="26"/>
    </location>
</feature>
<reference evidence="3" key="1">
    <citation type="journal article" date="2019" name="Int. J. Syst. Evol. Microbiol.">
        <title>The Global Catalogue of Microorganisms (GCM) 10K type strain sequencing project: providing services to taxonomists for standard genome sequencing and annotation.</title>
        <authorList>
            <consortium name="The Broad Institute Genomics Platform"/>
            <consortium name="The Broad Institute Genome Sequencing Center for Infectious Disease"/>
            <person name="Wu L."/>
            <person name="Ma J."/>
        </authorList>
    </citation>
    <scope>NUCLEOTIDE SEQUENCE [LARGE SCALE GENOMIC DNA]</scope>
    <source>
        <strain evidence="3">CCUG 61697</strain>
    </source>
</reference>